<keyword evidence="3" id="KW-1185">Reference proteome</keyword>
<dbReference type="Pfam" id="PF14071">
    <property type="entry name" value="YlbD_coat"/>
    <property type="match status" value="1"/>
</dbReference>
<dbReference type="Proteomes" id="UP000295689">
    <property type="component" value="Unassembled WGS sequence"/>
</dbReference>
<feature type="compositionally biased region" description="Basic and acidic residues" evidence="1">
    <location>
        <begin position="120"/>
        <end position="134"/>
    </location>
</feature>
<keyword evidence="2" id="KW-0167">Capsid protein</keyword>
<evidence type="ECO:0000256" key="1">
    <source>
        <dbReference type="SAM" id="MobiDB-lite"/>
    </source>
</evidence>
<proteinExistence type="predicted"/>
<accession>A0A4R2BFH3</accession>
<gene>
    <name evidence="2" type="ORF">EV146_105401</name>
</gene>
<protein>
    <submittedName>
        <fullName evidence="2">Putative coat protein YlbD-like</fullName>
    </submittedName>
</protein>
<evidence type="ECO:0000313" key="3">
    <source>
        <dbReference type="Proteomes" id="UP000295689"/>
    </source>
</evidence>
<name>A0A4R2BFH3_9BACI</name>
<comment type="caution">
    <text evidence="2">The sequence shown here is derived from an EMBL/GenBank/DDBJ whole genome shotgun (WGS) entry which is preliminary data.</text>
</comment>
<feature type="region of interest" description="Disordered" evidence="1">
    <location>
        <begin position="112"/>
        <end position="134"/>
    </location>
</feature>
<organism evidence="2 3">
    <name type="scientific">Mesobacillus foraminis</name>
    <dbReference type="NCBI Taxonomy" id="279826"/>
    <lineage>
        <taxon>Bacteria</taxon>
        <taxon>Bacillati</taxon>
        <taxon>Bacillota</taxon>
        <taxon>Bacilli</taxon>
        <taxon>Bacillales</taxon>
        <taxon>Bacillaceae</taxon>
        <taxon>Mesobacillus</taxon>
    </lineage>
</organism>
<dbReference type="RefSeq" id="WP_132005771.1">
    <property type="nucleotide sequence ID" value="NZ_JABUHM010000003.1"/>
</dbReference>
<sequence>MAAKELHPSITQFKEFVKQNPKLIQEVRAGKATWQELYEDWYLLGEEDSRWNEYSEGVTPGKKETQQEKTGDWISKIVNAVKHMDADQVQGQIHNISQAIGAIQGVLSQFQGGQGSIQKPKREAPHHPFIFRKD</sequence>
<evidence type="ECO:0000313" key="2">
    <source>
        <dbReference type="EMBL" id="TCN25738.1"/>
    </source>
</evidence>
<keyword evidence="2" id="KW-0946">Virion</keyword>
<dbReference type="AlphaFoldDB" id="A0A4R2BFH3"/>
<reference evidence="2 3" key="1">
    <citation type="journal article" date="2015" name="Stand. Genomic Sci.">
        <title>Genomic Encyclopedia of Bacterial and Archaeal Type Strains, Phase III: the genomes of soil and plant-associated and newly described type strains.</title>
        <authorList>
            <person name="Whitman W.B."/>
            <person name="Woyke T."/>
            <person name="Klenk H.P."/>
            <person name="Zhou Y."/>
            <person name="Lilburn T.G."/>
            <person name="Beck B.J."/>
            <person name="De Vos P."/>
            <person name="Vandamme P."/>
            <person name="Eisen J.A."/>
            <person name="Garrity G."/>
            <person name="Hugenholtz P."/>
            <person name="Kyrpides N.C."/>
        </authorList>
    </citation>
    <scope>NUCLEOTIDE SEQUENCE [LARGE SCALE GENOMIC DNA]</scope>
    <source>
        <strain evidence="2 3">CV53</strain>
    </source>
</reference>
<dbReference type="InterPro" id="IPR025953">
    <property type="entry name" value="YlbD_coat"/>
</dbReference>
<dbReference type="EMBL" id="SLVV01000005">
    <property type="protein sequence ID" value="TCN25738.1"/>
    <property type="molecule type" value="Genomic_DNA"/>
</dbReference>